<reference evidence="1 2" key="1">
    <citation type="journal article" date="2014" name="Mol. Plant">
        <title>Chromosome Scale Genome Assembly and Transcriptome Profiling of Nannochloropsis gaditana in Nitrogen Depletion.</title>
        <authorList>
            <person name="Corteggiani Carpinelli E."/>
            <person name="Telatin A."/>
            <person name="Vitulo N."/>
            <person name="Forcato C."/>
            <person name="D'Angelo M."/>
            <person name="Schiavon R."/>
            <person name="Vezzi A."/>
            <person name="Giacometti G.M."/>
            <person name="Morosinotto T."/>
            <person name="Valle G."/>
        </authorList>
    </citation>
    <scope>NUCLEOTIDE SEQUENCE [LARGE SCALE GENOMIC DNA]</scope>
    <source>
        <strain evidence="1 2">B-31</strain>
    </source>
</reference>
<dbReference type="EMBL" id="AZIL01001067">
    <property type="protein sequence ID" value="EWM24940.1"/>
    <property type="molecule type" value="Genomic_DNA"/>
</dbReference>
<organism evidence="1 2">
    <name type="scientific">Nannochloropsis gaditana</name>
    <dbReference type="NCBI Taxonomy" id="72520"/>
    <lineage>
        <taxon>Eukaryota</taxon>
        <taxon>Sar</taxon>
        <taxon>Stramenopiles</taxon>
        <taxon>Ochrophyta</taxon>
        <taxon>Eustigmatophyceae</taxon>
        <taxon>Eustigmatales</taxon>
        <taxon>Monodopsidaceae</taxon>
        <taxon>Nannochloropsis</taxon>
    </lineage>
</organism>
<dbReference type="AlphaFoldDB" id="W7TD96"/>
<sequence length="120" mass="13887">MDSCMQIHRPEALHGCLLSIVLKKTSAEIDRTKGMPPVKFLQISHKIYFCAFMLDQLCWDWSLLKKTVGMTFCVTRSHGPRPNHASRHCVRAKLVQHVYKGYMHAIRESMRGFFVTSLCF</sequence>
<comment type="caution">
    <text evidence="1">The sequence shown here is derived from an EMBL/GenBank/DDBJ whole genome shotgun (WGS) entry which is preliminary data.</text>
</comment>
<protein>
    <submittedName>
        <fullName evidence="1">Uncharacterized protein</fullName>
    </submittedName>
</protein>
<name>W7TD96_9STRA</name>
<evidence type="ECO:0000313" key="2">
    <source>
        <dbReference type="Proteomes" id="UP000019335"/>
    </source>
</evidence>
<accession>W7TD96</accession>
<proteinExistence type="predicted"/>
<keyword evidence="2" id="KW-1185">Reference proteome</keyword>
<gene>
    <name evidence="1" type="ORF">Naga_100086g14</name>
</gene>
<evidence type="ECO:0000313" key="1">
    <source>
        <dbReference type="EMBL" id="EWM24940.1"/>
    </source>
</evidence>
<dbReference type="Proteomes" id="UP000019335">
    <property type="component" value="Chromosome 12"/>
</dbReference>